<sequence length="325" mass="33596">MTFGERARNAAPEGDANGHAPGGPPVEARVADVDGVPMSALVARVPRPRAIVLALHGGAVSPAYFDAPGHPRLSLLRTGAALGFTVIALARPGYGASAPHAAEVAPAGRRVDLAYRAVDALLGPGPRGAGLFVIAHSVGCELAVRMAARGRGDGLLGLELSGTGRRHHEAAAGILAPQNGNRLPPARSIRDLIWGPGHLYPADVIGHRALQARSPAYEGDVVPPWPARLPELAARVRVPVRYTLAEHETVWSPGRAALDDIAALFTGSPRVLVDEQTGGGHNLSLGHAAAAYHLKVLAFAEECAAAGARSDTRTDPRSGNDPTGE</sequence>
<organism evidence="2 3">
    <name type="scientific">Actinomadura algeriensis</name>
    <dbReference type="NCBI Taxonomy" id="1679523"/>
    <lineage>
        <taxon>Bacteria</taxon>
        <taxon>Bacillati</taxon>
        <taxon>Actinomycetota</taxon>
        <taxon>Actinomycetes</taxon>
        <taxon>Streptosporangiales</taxon>
        <taxon>Thermomonosporaceae</taxon>
        <taxon>Actinomadura</taxon>
    </lineage>
</organism>
<dbReference type="SUPFAM" id="SSF53474">
    <property type="entry name" value="alpha/beta-Hydrolases"/>
    <property type="match status" value="1"/>
</dbReference>
<dbReference type="InterPro" id="IPR029058">
    <property type="entry name" value="AB_hydrolase_fold"/>
</dbReference>
<evidence type="ECO:0000256" key="1">
    <source>
        <dbReference type="SAM" id="MobiDB-lite"/>
    </source>
</evidence>
<evidence type="ECO:0000313" key="2">
    <source>
        <dbReference type="EMBL" id="MBE1535493.1"/>
    </source>
</evidence>
<dbReference type="EMBL" id="JADBDZ010000001">
    <property type="protein sequence ID" value="MBE1535493.1"/>
    <property type="molecule type" value="Genomic_DNA"/>
</dbReference>
<gene>
    <name evidence="2" type="ORF">H4W34_005326</name>
</gene>
<dbReference type="Proteomes" id="UP000627838">
    <property type="component" value="Unassembled WGS sequence"/>
</dbReference>
<keyword evidence="2" id="KW-0378">Hydrolase</keyword>
<proteinExistence type="predicted"/>
<dbReference type="RefSeq" id="WP_225961336.1">
    <property type="nucleotide sequence ID" value="NZ_JADBDZ010000001.1"/>
</dbReference>
<keyword evidence="3" id="KW-1185">Reference proteome</keyword>
<dbReference type="GO" id="GO:0016787">
    <property type="term" value="F:hydrolase activity"/>
    <property type="evidence" value="ECO:0007669"/>
    <property type="project" value="UniProtKB-KW"/>
</dbReference>
<comment type="caution">
    <text evidence="2">The sequence shown here is derived from an EMBL/GenBank/DDBJ whole genome shotgun (WGS) entry which is preliminary data.</text>
</comment>
<dbReference type="Gene3D" id="3.40.50.1820">
    <property type="entry name" value="alpha/beta hydrolase"/>
    <property type="match status" value="1"/>
</dbReference>
<protein>
    <submittedName>
        <fullName evidence="2">Alpha-beta hydrolase superfamily lysophospholipase</fullName>
    </submittedName>
</protein>
<feature type="region of interest" description="Disordered" evidence="1">
    <location>
        <begin position="1"/>
        <end position="27"/>
    </location>
</feature>
<reference evidence="2 3" key="1">
    <citation type="submission" date="2020-10" db="EMBL/GenBank/DDBJ databases">
        <title>Sequencing the genomes of 1000 actinobacteria strains.</title>
        <authorList>
            <person name="Klenk H.-P."/>
        </authorList>
    </citation>
    <scope>NUCLEOTIDE SEQUENCE [LARGE SCALE GENOMIC DNA]</scope>
    <source>
        <strain evidence="2 3">DSM 46744</strain>
    </source>
</reference>
<accession>A0ABR9JY53</accession>
<evidence type="ECO:0000313" key="3">
    <source>
        <dbReference type="Proteomes" id="UP000627838"/>
    </source>
</evidence>
<name>A0ABR9JY53_9ACTN</name>